<feature type="region of interest" description="Disordered" evidence="1">
    <location>
        <begin position="31"/>
        <end position="50"/>
    </location>
</feature>
<dbReference type="AlphaFoldDB" id="A0A8J4V9Y8"/>
<keyword evidence="3" id="KW-1185">Reference proteome</keyword>
<evidence type="ECO:0000313" key="2">
    <source>
        <dbReference type="EMBL" id="KAF2076604.1"/>
    </source>
</evidence>
<accession>A0A8J4V9Y8</accession>
<name>A0A8J4V9Y8_9MYCE</name>
<organism evidence="2 3">
    <name type="scientific">Polysphondylium violaceum</name>
    <dbReference type="NCBI Taxonomy" id="133409"/>
    <lineage>
        <taxon>Eukaryota</taxon>
        <taxon>Amoebozoa</taxon>
        <taxon>Evosea</taxon>
        <taxon>Eumycetozoa</taxon>
        <taxon>Dictyostelia</taxon>
        <taxon>Dictyosteliales</taxon>
        <taxon>Dictyosteliaceae</taxon>
        <taxon>Polysphondylium</taxon>
    </lineage>
</organism>
<gene>
    <name evidence="2" type="ORF">CYY_002090</name>
</gene>
<comment type="caution">
    <text evidence="2">The sequence shown here is derived from an EMBL/GenBank/DDBJ whole genome shotgun (WGS) entry which is preliminary data.</text>
</comment>
<sequence length="1027" mass="119873">MIRNLINSKRICPLTKPNALITNNISSTSNRSKLLHKNSNSHSNNVSSNRSNLNTLFLKSNNYIKKQQYCTSTTTISSSLNNNNSNDDSITYQFDFESLQEKNALVDYFKDKLKNQPESGSKELKYYLNNINNFNDNNITELFKVYTSKNESSYDIDILNLFLESFIKSNQNQHMINSVLGILSTSFNLAYNATTYSLLLEYYLNSQVKDKNELQEFVSKIIESKVKFNDTMDYMLVEYYLGNMALKKAVKFFNKTHTYNDRFTALQICEIIEFLILENEFNNSLTFLQQAIKTHPKFLSTHEFLYVLNLFALNNRSDDCFSIINFIDHYFKSIENSNNSIGNNDSNNSNNSIEDINNYLDLMYNNLIKFYSNQNNRTMSVLMLEKMIQNNIQTIDSFKPFIKLCINNNDEKLLLSYFDQLDIYKIGLTPDLIYHAMTYFDSVTGNEDQVSRLAKELLKNPDYYALVFIYAEKVGNSSLVTFLTRNLTTTAKDFADRMTNYMILYYLLMDDFESSLQWYTSRQVTFHIRPTFDTYYYFIRYSMVSNEQGTASYWQQRADELVASDHRLTQEKIDEIKSSINYKFDKEYKTDPIQSIESFYDEFNLTVNPKLLKFNHELLDYIFNKMQQQPTTTQRNPTSSIQLNENDKLLDNYMAKKDYVNLEKCIKRLFKMGYCPPKGLLAKVLDCIYINNSKNNSSVFLKFFYSIPIEERPLHFISGFYSCLLKFNINAGINLLSKKDFILFSINSDIWNSIMISLVYANLKLAISLSPKVIFKNKIYDLTYIPLLAHELNQILFKYFLKKEKLHSEGHNNSTNILISKLKVKYHKLNNNSNSNSKTSNNNLPNTIDSSNIDYRQDILDKYSQIIIDNIDGLMYILKGVGDVPSFNILNTCIMALLANNQYREILKLVNEQPEVNRLSCILTIRAIREVFKQDQKKTQIASNAFIAKNRVNLQISKEEFEYLMNSQSDLSFSSQFFNQFITKLLDKEMETLIYRQSILNSKPPPLLTEGSYDFVVSMIEFDITEK</sequence>
<dbReference type="OrthoDB" id="185373at2759"/>
<proteinExistence type="predicted"/>
<dbReference type="PANTHER" id="PTHR42264:SF3">
    <property type="entry name" value="F-BOX DOMAIN-CONTAINING PROTEIN-RELATED"/>
    <property type="match status" value="1"/>
</dbReference>
<protein>
    <submittedName>
        <fullName evidence="2">Uncharacterized protein</fullName>
    </submittedName>
</protein>
<dbReference type="Proteomes" id="UP000695562">
    <property type="component" value="Unassembled WGS sequence"/>
</dbReference>
<dbReference type="EMBL" id="AJWJ01000055">
    <property type="protein sequence ID" value="KAF2076604.1"/>
    <property type="molecule type" value="Genomic_DNA"/>
</dbReference>
<evidence type="ECO:0000256" key="1">
    <source>
        <dbReference type="SAM" id="MobiDB-lite"/>
    </source>
</evidence>
<dbReference type="PANTHER" id="PTHR42264">
    <property type="entry name" value="EPHRIN_REC_LIKE DOMAIN-CONTAINING PROTEIN"/>
    <property type="match status" value="1"/>
</dbReference>
<evidence type="ECO:0000313" key="3">
    <source>
        <dbReference type="Proteomes" id="UP000695562"/>
    </source>
</evidence>
<reference evidence="2" key="1">
    <citation type="submission" date="2020-01" db="EMBL/GenBank/DDBJ databases">
        <title>Development of genomics and gene disruption for Polysphondylium violaceum indicates a role for the polyketide synthase stlB in stalk morphogenesis.</title>
        <authorList>
            <person name="Narita B."/>
            <person name="Kawabe Y."/>
            <person name="Kin K."/>
            <person name="Saito T."/>
            <person name="Gibbs R."/>
            <person name="Kuspa A."/>
            <person name="Muzny D."/>
            <person name="Queller D."/>
            <person name="Richards S."/>
            <person name="Strassman J."/>
            <person name="Sucgang R."/>
            <person name="Worley K."/>
            <person name="Schaap P."/>
        </authorList>
    </citation>
    <scope>NUCLEOTIDE SEQUENCE</scope>
    <source>
        <strain evidence="2">QSvi11</strain>
    </source>
</reference>